<dbReference type="InterPro" id="IPR017871">
    <property type="entry name" value="ABC_transporter-like_CS"/>
</dbReference>
<keyword evidence="5" id="KW-0547">Nucleotide-binding</keyword>
<keyword evidence="4 10" id="KW-0812">Transmembrane</keyword>
<evidence type="ECO:0000256" key="7">
    <source>
        <dbReference type="ARBA" id="ARBA00022989"/>
    </source>
</evidence>
<dbReference type="Pfam" id="PF00005">
    <property type="entry name" value="ABC_tran"/>
    <property type="match status" value="1"/>
</dbReference>
<comment type="caution">
    <text evidence="12">The sequence shown here is derived from an EMBL/GenBank/DDBJ whole genome shotgun (WGS) entry which is preliminary data.</text>
</comment>
<feature type="region of interest" description="Disordered" evidence="9">
    <location>
        <begin position="36"/>
        <end position="65"/>
    </location>
</feature>
<gene>
    <name evidence="12" type="ORF">M5D96_004272</name>
</gene>
<proteinExistence type="inferred from homology"/>
<comment type="subcellular location">
    <subcellularLocation>
        <location evidence="1">Membrane</location>
        <topology evidence="1">Multi-pass membrane protein</topology>
    </subcellularLocation>
</comment>
<feature type="transmembrane region" description="Helical" evidence="10">
    <location>
        <begin position="787"/>
        <end position="809"/>
    </location>
</feature>
<feature type="transmembrane region" description="Helical" evidence="10">
    <location>
        <begin position="707"/>
        <end position="725"/>
    </location>
</feature>
<dbReference type="GO" id="GO:0016887">
    <property type="term" value="F:ATP hydrolysis activity"/>
    <property type="evidence" value="ECO:0007669"/>
    <property type="project" value="InterPro"/>
</dbReference>
<keyword evidence="8 10" id="KW-0472">Membrane</keyword>
<evidence type="ECO:0000256" key="9">
    <source>
        <dbReference type="SAM" id="MobiDB-lite"/>
    </source>
</evidence>
<feature type="transmembrane region" description="Helical" evidence="10">
    <location>
        <begin position="568"/>
        <end position="586"/>
    </location>
</feature>
<sequence length="817" mass="90249">MSSWSLASAVSPNVTGGDVIRLNSFKSCSETNLPSRGSAGYGGSGGLPRPTTPVPGRKLSSKRPPHLTLNIAVKSHDAPLAETENSVLSASASIYGTPMGATPISSPAGHSQWSQKSQNSDESRHSSSTANSGGSIFPHEQYKTIKKINIGFENIRYTTKFGVFQRETKDVLMGLTGYFKSGELSAVVGPSGAGKSTLLNILSGYTTYGYTGDFLINGNRRDLKAFKANVAFIRQDTSLQAFLSVKEAMHFAANLKIGTHMTLTEKKERVKSILEAIGMYENRHTRTGQLSGGQKKRLAIALELVNNPPVLILDEPTTGLDSSTSSQLTNLLKKLALEGRTVICTIHQPSALTFAMFDHLYAIGEGQCIYAGGAQNLLPFLGALNLHCPESYNPADYLMEIATHDYDTEDDNQLEKLVALMDNGRNEDYRQSKSARVAQLAAMKKVDQLMAAGLMTPVTAPVMSTSVPHHFPQGSIFKPLTPINELSSRVWDSQTGGIGSGDVGGKSAGSCCKPKKKKKPRPALELDPSHLCKRQNIYATPFYRQLSILLLRTFLLIWRDSSLTTMRFAIHLVTGLLIGTLYFGIGNDAAQTLNIFRYLFYTIMFIMYCAFSGILVKFPLEFPIVSREHFNRWYSLRAYYVAITLADLPIQVICSALFIVPTYLLTQQPLELWRFGLFFLMVFVTALVSQSIGLAVGAALSLKLGSILGPFFICPFLQFSGFFLMEKDAPVYMRWMFDISFLKYSLEGSMAAIFGYNRERLVCEEMYCHLIAPKHILKSLDMADANYSFALIVLLGILVFLRILAFYIMSFRLRLFR</sequence>
<accession>A0A9P9YTP7</accession>
<dbReference type="InterPro" id="IPR050352">
    <property type="entry name" value="ABCG_transporters"/>
</dbReference>
<dbReference type="SUPFAM" id="SSF52540">
    <property type="entry name" value="P-loop containing nucleoside triphosphate hydrolases"/>
    <property type="match status" value="1"/>
</dbReference>
<feature type="transmembrane region" description="Helical" evidence="10">
    <location>
        <begin position="677"/>
        <end position="700"/>
    </location>
</feature>
<evidence type="ECO:0000313" key="13">
    <source>
        <dbReference type="Proteomes" id="UP001059596"/>
    </source>
</evidence>
<dbReference type="FunFam" id="3.40.50.300:FF:001077">
    <property type="entry name" value="Uncharacterized protein, isoform A"/>
    <property type="match status" value="1"/>
</dbReference>
<dbReference type="GO" id="GO:0140359">
    <property type="term" value="F:ABC-type transporter activity"/>
    <property type="evidence" value="ECO:0007669"/>
    <property type="project" value="InterPro"/>
</dbReference>
<dbReference type="CDD" id="cd03213">
    <property type="entry name" value="ABCG_EPDR"/>
    <property type="match status" value="1"/>
</dbReference>
<feature type="compositionally biased region" description="Polar residues" evidence="9">
    <location>
        <begin position="103"/>
        <end position="118"/>
    </location>
</feature>
<keyword evidence="6" id="KW-0067">ATP-binding</keyword>
<dbReference type="Proteomes" id="UP001059596">
    <property type="component" value="Unassembled WGS sequence"/>
</dbReference>
<name>A0A9P9YTP7_9MUSC</name>
<evidence type="ECO:0000256" key="2">
    <source>
        <dbReference type="ARBA" id="ARBA00005814"/>
    </source>
</evidence>
<evidence type="ECO:0000256" key="1">
    <source>
        <dbReference type="ARBA" id="ARBA00004141"/>
    </source>
</evidence>
<evidence type="ECO:0000256" key="6">
    <source>
        <dbReference type="ARBA" id="ARBA00022840"/>
    </source>
</evidence>
<dbReference type="AlphaFoldDB" id="A0A9P9YTP7"/>
<dbReference type="GO" id="GO:0005524">
    <property type="term" value="F:ATP binding"/>
    <property type="evidence" value="ECO:0007669"/>
    <property type="project" value="UniProtKB-KW"/>
</dbReference>
<evidence type="ECO:0000313" key="12">
    <source>
        <dbReference type="EMBL" id="KAI8042948.1"/>
    </source>
</evidence>
<dbReference type="SMART" id="SM00382">
    <property type="entry name" value="AAA"/>
    <property type="match status" value="1"/>
</dbReference>
<dbReference type="GO" id="GO:0005886">
    <property type="term" value="C:plasma membrane"/>
    <property type="evidence" value="ECO:0007669"/>
    <property type="project" value="TreeGrafter"/>
</dbReference>
<keyword evidence="7 10" id="KW-1133">Transmembrane helix</keyword>
<protein>
    <recommendedName>
        <fullName evidence="11">ABC transporter domain-containing protein</fullName>
    </recommendedName>
</protein>
<dbReference type="Pfam" id="PF01061">
    <property type="entry name" value="ABC2_membrane"/>
    <property type="match status" value="1"/>
</dbReference>
<feature type="transmembrane region" description="Helical" evidence="10">
    <location>
        <begin position="639"/>
        <end position="665"/>
    </location>
</feature>
<dbReference type="PROSITE" id="PS00211">
    <property type="entry name" value="ABC_TRANSPORTER_1"/>
    <property type="match status" value="1"/>
</dbReference>
<evidence type="ECO:0000256" key="10">
    <source>
        <dbReference type="SAM" id="Phobius"/>
    </source>
</evidence>
<dbReference type="PANTHER" id="PTHR48041:SF133">
    <property type="entry name" value="GH24286P"/>
    <property type="match status" value="1"/>
</dbReference>
<dbReference type="EMBL" id="JAMKOV010000002">
    <property type="protein sequence ID" value="KAI8042948.1"/>
    <property type="molecule type" value="Genomic_DNA"/>
</dbReference>
<keyword evidence="3" id="KW-0813">Transport</keyword>
<feature type="domain" description="ABC transporter" evidence="11">
    <location>
        <begin position="150"/>
        <end position="390"/>
    </location>
</feature>
<dbReference type="InterPro" id="IPR013525">
    <property type="entry name" value="ABC2_TM"/>
</dbReference>
<reference evidence="12" key="1">
    <citation type="journal article" date="2023" name="Genome Biol. Evol.">
        <title>Long-read-based Genome Assembly of Drosophila gunungcola Reveals Fewer Chemosensory Genes in Flower-breeding Species.</title>
        <authorList>
            <person name="Negi A."/>
            <person name="Liao B.Y."/>
            <person name="Yeh S.D."/>
        </authorList>
    </citation>
    <scope>NUCLEOTIDE SEQUENCE</scope>
    <source>
        <strain evidence="12">Sukarami</strain>
    </source>
</reference>
<feature type="region of interest" description="Disordered" evidence="9">
    <location>
        <begin position="100"/>
        <end position="137"/>
    </location>
</feature>
<evidence type="ECO:0000256" key="3">
    <source>
        <dbReference type="ARBA" id="ARBA00022448"/>
    </source>
</evidence>
<feature type="transmembrane region" description="Helical" evidence="10">
    <location>
        <begin position="598"/>
        <end position="618"/>
    </location>
</feature>
<comment type="similarity">
    <text evidence="2">Belongs to the ABC transporter superfamily. ABCG family. Eye pigment precursor importer (TC 3.A.1.204) subfamily.</text>
</comment>
<dbReference type="PROSITE" id="PS50893">
    <property type="entry name" value="ABC_TRANSPORTER_2"/>
    <property type="match status" value="1"/>
</dbReference>
<keyword evidence="13" id="KW-1185">Reference proteome</keyword>
<dbReference type="InterPro" id="IPR003593">
    <property type="entry name" value="AAA+_ATPase"/>
</dbReference>
<evidence type="ECO:0000256" key="5">
    <source>
        <dbReference type="ARBA" id="ARBA00022741"/>
    </source>
</evidence>
<organism evidence="12 13">
    <name type="scientific">Drosophila gunungcola</name>
    <name type="common">fruit fly</name>
    <dbReference type="NCBI Taxonomy" id="103775"/>
    <lineage>
        <taxon>Eukaryota</taxon>
        <taxon>Metazoa</taxon>
        <taxon>Ecdysozoa</taxon>
        <taxon>Arthropoda</taxon>
        <taxon>Hexapoda</taxon>
        <taxon>Insecta</taxon>
        <taxon>Pterygota</taxon>
        <taxon>Neoptera</taxon>
        <taxon>Endopterygota</taxon>
        <taxon>Diptera</taxon>
        <taxon>Brachycera</taxon>
        <taxon>Muscomorpha</taxon>
        <taxon>Ephydroidea</taxon>
        <taxon>Drosophilidae</taxon>
        <taxon>Drosophila</taxon>
        <taxon>Sophophora</taxon>
    </lineage>
</organism>
<evidence type="ECO:0000256" key="8">
    <source>
        <dbReference type="ARBA" id="ARBA00023136"/>
    </source>
</evidence>
<dbReference type="InterPro" id="IPR027417">
    <property type="entry name" value="P-loop_NTPase"/>
</dbReference>
<dbReference type="PANTHER" id="PTHR48041">
    <property type="entry name" value="ABC TRANSPORTER G FAMILY MEMBER 28"/>
    <property type="match status" value="1"/>
</dbReference>
<evidence type="ECO:0000256" key="4">
    <source>
        <dbReference type="ARBA" id="ARBA00022692"/>
    </source>
</evidence>
<dbReference type="InterPro" id="IPR003439">
    <property type="entry name" value="ABC_transporter-like_ATP-bd"/>
</dbReference>
<dbReference type="Gene3D" id="3.40.50.300">
    <property type="entry name" value="P-loop containing nucleotide triphosphate hydrolases"/>
    <property type="match status" value="1"/>
</dbReference>
<evidence type="ECO:0000259" key="11">
    <source>
        <dbReference type="PROSITE" id="PS50893"/>
    </source>
</evidence>